<evidence type="ECO:0000256" key="2">
    <source>
        <dbReference type="ARBA" id="ARBA00022692"/>
    </source>
</evidence>
<evidence type="ECO:0000256" key="1">
    <source>
        <dbReference type="ARBA" id="ARBA00022452"/>
    </source>
</evidence>
<dbReference type="PANTHER" id="PTHR34597">
    <property type="entry name" value="SLR1661 PROTEIN"/>
    <property type="match status" value="1"/>
</dbReference>
<proteinExistence type="predicted"/>
<evidence type="ECO:0000259" key="6">
    <source>
        <dbReference type="Pfam" id="PF17287"/>
    </source>
</evidence>
<evidence type="ECO:0000256" key="3">
    <source>
        <dbReference type="ARBA" id="ARBA00023237"/>
    </source>
</evidence>
<dbReference type="InterPro" id="IPR035251">
    <property type="entry name" value="ShlB_POTRA"/>
</dbReference>
<reference evidence="7 8" key="1">
    <citation type="journal article" date="2020" name="Microorganisms">
        <title>Reliable Identification of Environmental Pseudomonas Isolates Using the rpoD Gene.</title>
        <authorList>
            <consortium name="The Broad Institute Genome Sequencing Platform"/>
            <person name="Girard L."/>
            <person name="Lood C."/>
            <person name="Rokni-Zadeh H."/>
            <person name="van Noort V."/>
            <person name="Lavigne R."/>
            <person name="De Mot R."/>
        </authorList>
    </citation>
    <scope>NUCLEOTIDE SEQUENCE [LARGE SCALE GENOMIC DNA]</scope>
    <source>
        <strain evidence="7 8">RW9S1A</strain>
    </source>
</reference>
<sequence>MLSWEIPHRVILCAAMALLPLTSLKADPASQQLREQQQGLHQQERLQQLERWQRAPLIEPHADYDTANPRRGSRCWSITGVRLDGNRHLGQAQLQPVVQALSQPCMGVADIQRLLVGLTQRYVEAGYPTARPYLARYPEHGQPLDITLVEGFIESIELADPDLPLSLRGAFPDIPGNALYLPDLEQGLDQLNRLRAYDLGIELLPGTQLGGTRVIVEPRRVSAPWHLDARFDNRGSALTGRHRLSLGLGLDSPLGLNDDLRLSLVSTVFDAPGRSQGASLYYGLPYGPWTFSLNASQMRYHAPLAQTRFTSSGQSELFALGSERVLWRNQRGMLSASARVEHKQLTNHIGRTLIALQSPTLSSVEAGLNLLWLDHGLWSAYAGVSQGVDWFGADQPLPDARAPRPDFTKYRANLLHLRQGSAQWPWHWQSELALQYSRDLLPAVEQVQLTDHTAVRGFRQHTMAGASAAVWRNTLSQPLPLDWARPLQMRPSIGLDIGWTRFSQDSPSQRLASASAGLELTLPPTSRLRLDYQQALYASDRPTKTLEKGFWVMEWTLAL</sequence>
<feature type="domain" description="Haemolysin activator HlyB C-terminal" evidence="4">
    <location>
        <begin position="210"/>
        <end position="519"/>
    </location>
</feature>
<feature type="domain" description="ShlB POTRA" evidence="6">
    <location>
        <begin position="153"/>
        <end position="205"/>
    </location>
</feature>
<keyword evidence="3" id="KW-0998">Cell outer membrane</keyword>
<feature type="domain" description="Polypeptide-transport-associated ShlB-type" evidence="5">
    <location>
        <begin position="77"/>
        <end position="151"/>
    </location>
</feature>
<dbReference type="Pfam" id="PF08479">
    <property type="entry name" value="POTRA_2"/>
    <property type="match status" value="1"/>
</dbReference>
<dbReference type="PANTHER" id="PTHR34597:SF3">
    <property type="entry name" value="OUTER MEMBRANE TRANSPORTER CDIB"/>
    <property type="match status" value="1"/>
</dbReference>
<dbReference type="GO" id="GO:0046819">
    <property type="term" value="P:protein secretion by the type V secretion system"/>
    <property type="evidence" value="ECO:0007669"/>
    <property type="project" value="TreeGrafter"/>
</dbReference>
<reference evidence="7 8" key="2">
    <citation type="journal article" date="2021" name="Microorganisms">
        <title>The Ever-Expanding Pseudomonas Genus: Description of 43 New Species and Partition of the Pseudomonas putida Group.</title>
        <authorList>
            <person name="Girard L."/>
            <person name="Lood C."/>
            <person name="Hofte M."/>
            <person name="Vandamme P."/>
            <person name="Rokni-Zadeh H."/>
            <person name="van Noort V."/>
            <person name="Lavigne R."/>
            <person name="De Mot R."/>
        </authorList>
    </citation>
    <scope>NUCLEOTIDE SEQUENCE [LARGE SCALE GENOMIC DNA]</scope>
    <source>
        <strain evidence="7 8">RW9S1A</strain>
    </source>
</reference>
<dbReference type="EMBL" id="CP077095">
    <property type="protein sequence ID" value="QXI37491.1"/>
    <property type="molecule type" value="Genomic_DNA"/>
</dbReference>
<dbReference type="InterPro" id="IPR051544">
    <property type="entry name" value="TPS_OM_transporter"/>
</dbReference>
<dbReference type="InterPro" id="IPR013686">
    <property type="entry name" value="Polypept-transport_assoc_ShlB"/>
</dbReference>
<dbReference type="Pfam" id="PF17287">
    <property type="entry name" value="POTRA_3"/>
    <property type="match status" value="1"/>
</dbReference>
<dbReference type="InterPro" id="IPR005565">
    <property type="entry name" value="Hemolysn_activator_HlyB_C"/>
</dbReference>
<dbReference type="Gene3D" id="2.40.160.50">
    <property type="entry name" value="membrane protein fhac: a member of the omp85/tpsb transporter family"/>
    <property type="match status" value="1"/>
</dbReference>
<evidence type="ECO:0000313" key="7">
    <source>
        <dbReference type="EMBL" id="QXI37491.1"/>
    </source>
</evidence>
<keyword evidence="1" id="KW-0472">Membrane</keyword>
<dbReference type="PIRSF" id="PIRSF029745">
    <property type="entry name" value="FhaC"/>
    <property type="match status" value="1"/>
</dbReference>
<keyword evidence="2" id="KW-0812">Transmembrane</keyword>
<keyword evidence="8" id="KW-1185">Reference proteome</keyword>
<dbReference type="Proteomes" id="UP000633418">
    <property type="component" value="Chromosome"/>
</dbReference>
<protein>
    <submittedName>
        <fullName evidence="7">ShlB/FhaC/HecB family hemolysin secretion/activation protein</fullName>
    </submittedName>
</protein>
<evidence type="ECO:0000259" key="5">
    <source>
        <dbReference type="Pfam" id="PF08479"/>
    </source>
</evidence>
<dbReference type="InterPro" id="IPR027282">
    <property type="entry name" value="TPS"/>
</dbReference>
<evidence type="ECO:0000313" key="8">
    <source>
        <dbReference type="Proteomes" id="UP000633418"/>
    </source>
</evidence>
<organism evidence="7 8">
    <name type="scientific">Pseudomonas xantholysinigenes</name>
    <dbReference type="NCBI Taxonomy" id="2745490"/>
    <lineage>
        <taxon>Bacteria</taxon>
        <taxon>Pseudomonadati</taxon>
        <taxon>Pseudomonadota</taxon>
        <taxon>Gammaproteobacteria</taxon>
        <taxon>Pseudomonadales</taxon>
        <taxon>Pseudomonadaceae</taxon>
        <taxon>Pseudomonas</taxon>
    </lineage>
</organism>
<gene>
    <name evidence="7" type="ORF">HU772_019430</name>
</gene>
<dbReference type="Gene3D" id="3.10.20.310">
    <property type="entry name" value="membrane protein fhac"/>
    <property type="match status" value="1"/>
</dbReference>
<accession>A0A9E6TWR7</accession>
<dbReference type="GO" id="GO:0098046">
    <property type="term" value="C:type V protein secretion system complex"/>
    <property type="evidence" value="ECO:0007669"/>
    <property type="project" value="TreeGrafter"/>
</dbReference>
<evidence type="ECO:0000259" key="4">
    <source>
        <dbReference type="Pfam" id="PF03865"/>
    </source>
</evidence>
<dbReference type="KEGG" id="pxn:HU772_019430"/>
<dbReference type="Pfam" id="PF03865">
    <property type="entry name" value="ShlB"/>
    <property type="match status" value="1"/>
</dbReference>
<keyword evidence="1" id="KW-1134">Transmembrane beta strand</keyword>
<name>A0A9E6TWR7_9PSED</name>
<dbReference type="AlphaFoldDB" id="A0A9E6TWR7"/>
<dbReference type="GO" id="GO:0008320">
    <property type="term" value="F:protein transmembrane transporter activity"/>
    <property type="evidence" value="ECO:0007669"/>
    <property type="project" value="TreeGrafter"/>
</dbReference>